<reference evidence="1 2" key="1">
    <citation type="submission" date="2024-01" db="EMBL/GenBank/DDBJ databases">
        <title>The genomes of 5 underutilized Papilionoideae crops provide insights into root nodulation and disease resistanc.</title>
        <authorList>
            <person name="Jiang F."/>
        </authorList>
    </citation>
    <scope>NUCLEOTIDE SEQUENCE [LARGE SCALE GENOMIC DNA]</scope>
    <source>
        <strain evidence="1">LVBAO_FW01</strain>
        <tissue evidence="1">Leaves</tissue>
    </source>
</reference>
<gene>
    <name evidence="1" type="ORF">VNO77_39873</name>
</gene>
<accession>A0AAN9JZ90</accession>
<dbReference type="EMBL" id="JAYMYQ010000010">
    <property type="protein sequence ID" value="KAK7307106.1"/>
    <property type="molecule type" value="Genomic_DNA"/>
</dbReference>
<evidence type="ECO:0000313" key="2">
    <source>
        <dbReference type="Proteomes" id="UP001367508"/>
    </source>
</evidence>
<dbReference type="AlphaFoldDB" id="A0AAN9JZ90"/>
<organism evidence="1 2">
    <name type="scientific">Canavalia gladiata</name>
    <name type="common">Sword bean</name>
    <name type="synonym">Dolichos gladiatus</name>
    <dbReference type="NCBI Taxonomy" id="3824"/>
    <lineage>
        <taxon>Eukaryota</taxon>
        <taxon>Viridiplantae</taxon>
        <taxon>Streptophyta</taxon>
        <taxon>Embryophyta</taxon>
        <taxon>Tracheophyta</taxon>
        <taxon>Spermatophyta</taxon>
        <taxon>Magnoliopsida</taxon>
        <taxon>eudicotyledons</taxon>
        <taxon>Gunneridae</taxon>
        <taxon>Pentapetalae</taxon>
        <taxon>rosids</taxon>
        <taxon>fabids</taxon>
        <taxon>Fabales</taxon>
        <taxon>Fabaceae</taxon>
        <taxon>Papilionoideae</taxon>
        <taxon>50 kb inversion clade</taxon>
        <taxon>NPAAA clade</taxon>
        <taxon>indigoferoid/millettioid clade</taxon>
        <taxon>Phaseoleae</taxon>
        <taxon>Canavalia</taxon>
    </lineage>
</organism>
<protein>
    <submittedName>
        <fullName evidence="1">Uncharacterized protein</fullName>
    </submittedName>
</protein>
<dbReference type="Proteomes" id="UP001367508">
    <property type="component" value="Unassembled WGS sequence"/>
</dbReference>
<comment type="caution">
    <text evidence="1">The sequence shown here is derived from an EMBL/GenBank/DDBJ whole genome shotgun (WGS) entry which is preliminary data.</text>
</comment>
<proteinExistence type="predicted"/>
<sequence>MLHPSTEISCYVIFCTKHSIKKITELIFANCYMRRENLFLPCPGKVSYAEADMQILEQHKYQLMSILANF</sequence>
<evidence type="ECO:0000313" key="1">
    <source>
        <dbReference type="EMBL" id="KAK7307106.1"/>
    </source>
</evidence>
<name>A0AAN9JZ90_CANGL</name>
<keyword evidence="2" id="KW-1185">Reference proteome</keyword>